<evidence type="ECO:0000256" key="1">
    <source>
        <dbReference type="SAM" id="Phobius"/>
    </source>
</evidence>
<evidence type="ECO:0000313" key="2">
    <source>
        <dbReference type="EMBL" id="MCP9291239.1"/>
    </source>
</evidence>
<keyword evidence="1" id="KW-0472">Membrane</keyword>
<feature type="transmembrane region" description="Helical" evidence="1">
    <location>
        <begin position="89"/>
        <end position="109"/>
    </location>
</feature>
<dbReference type="EMBL" id="JANDBC010000001">
    <property type="protein sequence ID" value="MCP9291239.1"/>
    <property type="molecule type" value="Genomic_DNA"/>
</dbReference>
<protein>
    <recommendedName>
        <fullName evidence="4">Zinc-finger domain-containing protein</fullName>
    </recommendedName>
</protein>
<organism evidence="2 3">
    <name type="scientific">Gracilimonas sediminicola</name>
    <dbReference type="NCBI Taxonomy" id="2952158"/>
    <lineage>
        <taxon>Bacteria</taxon>
        <taxon>Pseudomonadati</taxon>
        <taxon>Balneolota</taxon>
        <taxon>Balneolia</taxon>
        <taxon>Balneolales</taxon>
        <taxon>Balneolaceae</taxon>
        <taxon>Gracilimonas</taxon>
    </lineage>
</organism>
<sequence>MNKETARSLYMDYLYDELEPDQRNELEQFLSQNPGLKKELEELSNVRSMLSHLPVQDPAEQLVMVEPHKSGLQEWWNELIGGLLPQNGFARTGFAMASLLAVFVVIGAFTKLNITVDDGSFNLAFGEKQEIIQQGFTPQQVEMLLQQVREDNAVMISDAIQQAQQQQENRIEKTLVNFADYIEQQRQSDLQMISSGLYNMEETYYDRFRQTDQVLGELIQTVSTGN</sequence>
<keyword evidence="1" id="KW-1133">Transmembrane helix</keyword>
<keyword evidence="1" id="KW-0812">Transmembrane</keyword>
<comment type="caution">
    <text evidence="2">The sequence shown here is derived from an EMBL/GenBank/DDBJ whole genome shotgun (WGS) entry which is preliminary data.</text>
</comment>
<proteinExistence type="predicted"/>
<dbReference type="Proteomes" id="UP001139125">
    <property type="component" value="Unassembled WGS sequence"/>
</dbReference>
<reference evidence="2" key="1">
    <citation type="submission" date="2022-06" db="EMBL/GenBank/DDBJ databases">
        <title>Gracilimonas sp. CAU 1638 isolated from sea sediment.</title>
        <authorList>
            <person name="Kim W."/>
        </authorList>
    </citation>
    <scope>NUCLEOTIDE SEQUENCE</scope>
    <source>
        <strain evidence="2">CAU 1638</strain>
    </source>
</reference>
<keyword evidence="3" id="KW-1185">Reference proteome</keyword>
<accession>A0A9X2RGV7</accession>
<dbReference type="Gene3D" id="1.10.10.1320">
    <property type="entry name" value="Anti-sigma factor, zinc-finger domain"/>
    <property type="match status" value="1"/>
</dbReference>
<dbReference type="AlphaFoldDB" id="A0A9X2RGV7"/>
<gene>
    <name evidence="2" type="ORF">NM125_06560</name>
</gene>
<name>A0A9X2RGV7_9BACT</name>
<evidence type="ECO:0008006" key="4">
    <source>
        <dbReference type="Google" id="ProtNLM"/>
    </source>
</evidence>
<dbReference type="InterPro" id="IPR041916">
    <property type="entry name" value="Anti_sigma_zinc_sf"/>
</dbReference>
<dbReference type="RefSeq" id="WP_255134006.1">
    <property type="nucleotide sequence ID" value="NZ_JANDBC010000001.1"/>
</dbReference>
<evidence type="ECO:0000313" key="3">
    <source>
        <dbReference type="Proteomes" id="UP001139125"/>
    </source>
</evidence>